<evidence type="ECO:0000256" key="2">
    <source>
        <dbReference type="ARBA" id="ARBA00005830"/>
    </source>
</evidence>
<dbReference type="PANTHER" id="PTHR20883:SF41">
    <property type="entry name" value="IRON_ALPHA-KETOGLUTARATE-DEPENDENT DIOXYGENASE ASQJ"/>
    <property type="match status" value="1"/>
</dbReference>
<keyword evidence="4" id="KW-0223">Dioxygenase</keyword>
<evidence type="ECO:0000313" key="7">
    <source>
        <dbReference type="EMBL" id="KAF9893458.1"/>
    </source>
</evidence>
<protein>
    <recommendedName>
        <fullName evidence="9">Phytanoyl-CoA dioxygenase</fullName>
    </recommendedName>
</protein>
<dbReference type="SUPFAM" id="SSF51197">
    <property type="entry name" value="Clavaminate synthase-like"/>
    <property type="match status" value="1"/>
</dbReference>
<comment type="caution">
    <text evidence="7">The sequence shown here is derived from an EMBL/GenBank/DDBJ whole genome shotgun (WGS) entry which is preliminary data.</text>
</comment>
<keyword evidence="6" id="KW-0408">Iron</keyword>
<dbReference type="EMBL" id="VCAU01000007">
    <property type="protein sequence ID" value="KAF9893458.1"/>
    <property type="molecule type" value="Genomic_DNA"/>
</dbReference>
<dbReference type="AlphaFoldDB" id="A0AAD4GZA2"/>
<evidence type="ECO:0000256" key="4">
    <source>
        <dbReference type="ARBA" id="ARBA00022964"/>
    </source>
</evidence>
<evidence type="ECO:0000256" key="3">
    <source>
        <dbReference type="ARBA" id="ARBA00011738"/>
    </source>
</evidence>
<name>A0AAD4GZA2_ASPNN</name>
<comment type="subunit">
    <text evidence="3">Homodimer.</text>
</comment>
<dbReference type="Gene3D" id="2.60.120.620">
    <property type="entry name" value="q2cbj1_9rhob like domain"/>
    <property type="match status" value="1"/>
</dbReference>
<dbReference type="PANTHER" id="PTHR20883">
    <property type="entry name" value="PHYTANOYL-COA DIOXYGENASE DOMAIN CONTAINING 1"/>
    <property type="match status" value="1"/>
</dbReference>
<reference evidence="7" key="2">
    <citation type="submission" date="2020-02" db="EMBL/GenBank/DDBJ databases">
        <authorList>
            <person name="Gilchrist C.L.M."/>
            <person name="Chooi Y.-H."/>
        </authorList>
    </citation>
    <scope>NUCLEOTIDE SEQUENCE</scope>
    <source>
        <strain evidence="7">MST-FP2251</strain>
    </source>
</reference>
<evidence type="ECO:0000256" key="6">
    <source>
        <dbReference type="ARBA" id="ARBA00023004"/>
    </source>
</evidence>
<dbReference type="Pfam" id="PF05721">
    <property type="entry name" value="PhyH"/>
    <property type="match status" value="1"/>
</dbReference>
<evidence type="ECO:0000256" key="1">
    <source>
        <dbReference type="ARBA" id="ARBA00001962"/>
    </source>
</evidence>
<sequence>MPINSPPQMARLPATSPVDDLLAAYKRDGGVIISGLLTLDQVGRFNSEIDDVLAKTKAGSESSSNAMQAFHGSNTKRLTNMTSTSETFRKEILDHNLVHELTQRTLSKGLDFANYWLNSSQVIEIGPGNPSQILHRDCFYPLIPRHRDSPEVMNNFLIALSDYKEEYGATRVIPGSHQWENFDNTGSVEQTVAAEMSPGDALWICGNVLHGGGANRSEHFHRRALSFSFCNNSLTPEEAVPRLVPLEIGRVLSKRAQQMTGFRSQPTPYGPGNFLSNFNELALTLGLDDE</sequence>
<dbReference type="Proteomes" id="UP001194746">
    <property type="component" value="Unassembled WGS sequence"/>
</dbReference>
<dbReference type="InterPro" id="IPR008775">
    <property type="entry name" value="Phytyl_CoA_dOase-like"/>
</dbReference>
<comment type="cofactor">
    <cofactor evidence="1">
        <name>Fe cation</name>
        <dbReference type="ChEBI" id="CHEBI:24875"/>
    </cofactor>
</comment>
<reference evidence="7" key="1">
    <citation type="journal article" date="2019" name="Beilstein J. Org. Chem.">
        <title>Nanangenines: drimane sesquiterpenoids as the dominant metabolite cohort of a novel Australian fungus, Aspergillus nanangensis.</title>
        <authorList>
            <person name="Lacey H.J."/>
            <person name="Gilchrist C.L.M."/>
            <person name="Crombie A."/>
            <person name="Kalaitzis J.A."/>
            <person name="Vuong D."/>
            <person name="Rutledge P.J."/>
            <person name="Turner P."/>
            <person name="Pitt J.I."/>
            <person name="Lacey E."/>
            <person name="Chooi Y.H."/>
            <person name="Piggott A.M."/>
        </authorList>
    </citation>
    <scope>NUCLEOTIDE SEQUENCE</scope>
    <source>
        <strain evidence="7">MST-FP2251</strain>
    </source>
</reference>
<comment type="similarity">
    <text evidence="2">Belongs to the PhyH family.</text>
</comment>
<evidence type="ECO:0000313" key="8">
    <source>
        <dbReference type="Proteomes" id="UP001194746"/>
    </source>
</evidence>
<keyword evidence="5" id="KW-0560">Oxidoreductase</keyword>
<keyword evidence="8" id="KW-1185">Reference proteome</keyword>
<organism evidence="7 8">
    <name type="scientific">Aspergillus nanangensis</name>
    <dbReference type="NCBI Taxonomy" id="2582783"/>
    <lineage>
        <taxon>Eukaryota</taxon>
        <taxon>Fungi</taxon>
        <taxon>Dikarya</taxon>
        <taxon>Ascomycota</taxon>
        <taxon>Pezizomycotina</taxon>
        <taxon>Eurotiomycetes</taxon>
        <taxon>Eurotiomycetidae</taxon>
        <taxon>Eurotiales</taxon>
        <taxon>Aspergillaceae</taxon>
        <taxon>Aspergillus</taxon>
        <taxon>Aspergillus subgen. Circumdati</taxon>
    </lineage>
</organism>
<proteinExistence type="inferred from homology"/>
<dbReference type="GO" id="GO:0051213">
    <property type="term" value="F:dioxygenase activity"/>
    <property type="evidence" value="ECO:0007669"/>
    <property type="project" value="UniProtKB-KW"/>
</dbReference>
<evidence type="ECO:0000256" key="5">
    <source>
        <dbReference type="ARBA" id="ARBA00023002"/>
    </source>
</evidence>
<gene>
    <name evidence="7" type="ORF">FE257_010770</name>
</gene>
<evidence type="ECO:0008006" key="9">
    <source>
        <dbReference type="Google" id="ProtNLM"/>
    </source>
</evidence>
<accession>A0AAD4GZA2</accession>